<organism evidence="1 2">
    <name type="scientific">Candidatus Clostridium radicumherbarum</name>
    <dbReference type="NCBI Taxonomy" id="3381662"/>
    <lineage>
        <taxon>Bacteria</taxon>
        <taxon>Bacillati</taxon>
        <taxon>Bacillota</taxon>
        <taxon>Clostridia</taxon>
        <taxon>Eubacteriales</taxon>
        <taxon>Clostridiaceae</taxon>
        <taxon>Clostridium</taxon>
    </lineage>
</organism>
<evidence type="ECO:0008006" key="3">
    <source>
        <dbReference type="Google" id="ProtNLM"/>
    </source>
</evidence>
<dbReference type="RefSeq" id="WP_406763154.1">
    <property type="nucleotide sequence ID" value="NZ_JBJHZY010000001.1"/>
</dbReference>
<dbReference type="SUPFAM" id="SSF116922">
    <property type="entry name" value="YugE-like"/>
    <property type="match status" value="1"/>
</dbReference>
<evidence type="ECO:0000313" key="2">
    <source>
        <dbReference type="Proteomes" id="UP001623661"/>
    </source>
</evidence>
<dbReference type="Proteomes" id="UP001623661">
    <property type="component" value="Unassembled WGS sequence"/>
</dbReference>
<dbReference type="Gene3D" id="1.10.340.20">
    <property type="entry name" value="Apc36109-like domain"/>
    <property type="match status" value="1"/>
</dbReference>
<dbReference type="EMBL" id="JBJHZY010000001">
    <property type="protein sequence ID" value="MFL0266524.1"/>
    <property type="molecule type" value="Genomic_DNA"/>
</dbReference>
<sequence>MKQKVTEIINSWDPIDLFPYSPKDEYEVEMNVIVNLNRAIARCTVAS</sequence>
<protein>
    <recommendedName>
        <fullName evidence="3">DUF1871 domain-containing protein</fullName>
    </recommendedName>
</protein>
<accession>A0ABW8TMC1</accession>
<keyword evidence="2" id="KW-1185">Reference proteome</keyword>
<evidence type="ECO:0000313" key="1">
    <source>
        <dbReference type="EMBL" id="MFL0266524.1"/>
    </source>
</evidence>
<dbReference type="InterPro" id="IPR023162">
    <property type="entry name" value="Apc36109-like_dom_sf"/>
</dbReference>
<comment type="caution">
    <text evidence="1">The sequence shown here is derived from an EMBL/GenBank/DDBJ whole genome shotgun (WGS) entry which is preliminary data.</text>
</comment>
<proteinExistence type="predicted"/>
<reference evidence="1 2" key="1">
    <citation type="submission" date="2024-11" db="EMBL/GenBank/DDBJ databases">
        <authorList>
            <person name="Heng Y.C."/>
            <person name="Lim A.C.H."/>
            <person name="Lee J.K.Y."/>
            <person name="Kittelmann S."/>
        </authorList>
    </citation>
    <scope>NUCLEOTIDE SEQUENCE [LARGE SCALE GENOMIC DNA]</scope>
    <source>
        <strain evidence="1 2">WILCCON 0202</strain>
    </source>
</reference>
<name>A0ABW8TMC1_9CLOT</name>
<gene>
    <name evidence="1" type="ORF">ACJDUH_00325</name>
</gene>